<accession>A0ABS9MFN7</accession>
<dbReference type="InterPro" id="IPR050873">
    <property type="entry name" value="V-ATPase_V0D/AC39_subunit"/>
</dbReference>
<dbReference type="RefSeq" id="WP_191405193.1">
    <property type="nucleotide sequence ID" value="NZ_JAKNHQ010000001.1"/>
</dbReference>
<evidence type="ECO:0000256" key="2">
    <source>
        <dbReference type="ARBA" id="ARBA00022448"/>
    </source>
</evidence>
<reference evidence="4 5" key="1">
    <citation type="submission" date="2022-01" db="EMBL/GenBank/DDBJ databases">
        <title>Collection of gut derived symbiotic bacterial strains cultured from healthy donors.</title>
        <authorList>
            <person name="Lin H."/>
            <person name="Kohout C."/>
            <person name="Waligurski E."/>
            <person name="Pamer E.G."/>
        </authorList>
    </citation>
    <scope>NUCLEOTIDE SEQUENCE [LARGE SCALE GENOMIC DNA]</scope>
    <source>
        <strain evidence="4 5">DFI.7.58</strain>
    </source>
</reference>
<proteinExistence type="inferred from homology"/>
<dbReference type="EMBL" id="JAKNHQ010000001">
    <property type="protein sequence ID" value="MCG4609612.1"/>
    <property type="molecule type" value="Genomic_DNA"/>
</dbReference>
<protein>
    <submittedName>
        <fullName evidence="4">V-type ATPase subunit</fullName>
    </submittedName>
</protein>
<dbReference type="Gene3D" id="1.20.1690.10">
    <property type="entry name" value="V-type ATP synthase subunit C domain"/>
    <property type="match status" value="2"/>
</dbReference>
<evidence type="ECO:0000313" key="5">
    <source>
        <dbReference type="Proteomes" id="UP001298681"/>
    </source>
</evidence>
<comment type="caution">
    <text evidence="4">The sequence shown here is derived from an EMBL/GenBank/DDBJ whole genome shotgun (WGS) entry which is preliminary data.</text>
</comment>
<name>A0ABS9MFN7_9FIRM</name>
<sequence>MAEKYYAYAVARIRTKELGLLKGAFLEQLLAAKSYEECIQLLSEKGWGDGTTMDAEQILRGEEEKTWALLEDLVDDLSAFDVFLYANDYHNLKAAIKLVYLDMERPEAFFSHGTVEPETMLQAIREQEDSLLPEAMRAPAKEAFDLLLHTRDGQLCDVVIDRAALDAIYAAGKAADHPVIRDYAEMTVAAADIKIAVRAQKTGKPLDFLQRALAPCDSLDVEQLAKAAVEGQDAIYSYLQKTAYADAVPVLQESPSAFERWCDNRIIREIRPQQYNPFTVGPLAAFLLARENEVKTVRIILSGKWNHLREEAVRERMREMYRNV</sequence>
<evidence type="ECO:0000256" key="3">
    <source>
        <dbReference type="ARBA" id="ARBA00023065"/>
    </source>
</evidence>
<evidence type="ECO:0000256" key="1">
    <source>
        <dbReference type="ARBA" id="ARBA00006709"/>
    </source>
</evidence>
<dbReference type="SUPFAM" id="SSF103486">
    <property type="entry name" value="V-type ATP synthase subunit C"/>
    <property type="match status" value="1"/>
</dbReference>
<dbReference type="PANTHER" id="PTHR38682:SF1">
    <property type="entry name" value="V-TYPE ATP SYNTHASE SUBUNIT C"/>
    <property type="match status" value="1"/>
</dbReference>
<evidence type="ECO:0000313" key="4">
    <source>
        <dbReference type="EMBL" id="MCG4609612.1"/>
    </source>
</evidence>
<dbReference type="Gene3D" id="1.10.132.50">
    <property type="entry name" value="ATP synthase (C/AC39) subunit, domain 3"/>
    <property type="match status" value="1"/>
</dbReference>
<dbReference type="Proteomes" id="UP001298681">
    <property type="component" value="Unassembled WGS sequence"/>
</dbReference>
<dbReference type="PANTHER" id="PTHR38682">
    <property type="entry name" value="V-TYPE ATP SYNTHASE SUBUNIT C"/>
    <property type="match status" value="1"/>
</dbReference>
<dbReference type="Pfam" id="PF01992">
    <property type="entry name" value="vATP-synt_AC39"/>
    <property type="match status" value="1"/>
</dbReference>
<dbReference type="InterPro" id="IPR036079">
    <property type="entry name" value="ATPase_csu/dsu_sf"/>
</dbReference>
<keyword evidence="5" id="KW-1185">Reference proteome</keyword>
<keyword evidence="3" id="KW-0406">Ion transport</keyword>
<gene>
    <name evidence="4" type="ORF">L0P57_01455</name>
</gene>
<comment type="similarity">
    <text evidence="1">Belongs to the V-ATPase V0D/AC39 subunit family.</text>
</comment>
<dbReference type="InterPro" id="IPR035067">
    <property type="entry name" value="V-type_ATPase_csu/dsu"/>
</dbReference>
<organism evidence="4 5">
    <name type="scientific">Anaeromassilibacillus senegalensis</name>
    <dbReference type="NCBI Taxonomy" id="1673717"/>
    <lineage>
        <taxon>Bacteria</taxon>
        <taxon>Bacillati</taxon>
        <taxon>Bacillota</taxon>
        <taxon>Clostridia</taxon>
        <taxon>Eubacteriales</taxon>
        <taxon>Acutalibacteraceae</taxon>
        <taxon>Anaeromassilibacillus</taxon>
    </lineage>
</organism>
<keyword evidence="2" id="KW-0813">Transport</keyword>
<dbReference type="InterPro" id="IPR044911">
    <property type="entry name" value="V-type_ATPase_csu/dsu_dom_3"/>
</dbReference>
<dbReference type="InterPro" id="IPR002843">
    <property type="entry name" value="ATPase_V0-cplx_csu/dsu"/>
</dbReference>